<organism evidence="10 11">
    <name type="scientific">Rhodnius prolixus</name>
    <name type="common">Triatomid bug</name>
    <dbReference type="NCBI Taxonomy" id="13249"/>
    <lineage>
        <taxon>Eukaryota</taxon>
        <taxon>Metazoa</taxon>
        <taxon>Ecdysozoa</taxon>
        <taxon>Arthropoda</taxon>
        <taxon>Hexapoda</taxon>
        <taxon>Insecta</taxon>
        <taxon>Pterygota</taxon>
        <taxon>Neoptera</taxon>
        <taxon>Paraneoptera</taxon>
        <taxon>Hemiptera</taxon>
        <taxon>Heteroptera</taxon>
        <taxon>Panheteroptera</taxon>
        <taxon>Cimicomorpha</taxon>
        <taxon>Reduviidae</taxon>
        <taxon>Triatominae</taxon>
        <taxon>Rhodnius</taxon>
    </lineage>
</organism>
<dbReference type="InterPro" id="IPR036291">
    <property type="entry name" value="NAD(P)-bd_dom_sf"/>
</dbReference>
<evidence type="ECO:0000256" key="4">
    <source>
        <dbReference type="ARBA" id="ARBA00022801"/>
    </source>
</evidence>
<dbReference type="VEuPathDB" id="VectorBase:RPRC010041"/>
<dbReference type="FunCoup" id="T1I171">
    <property type="interactions" value="863"/>
</dbReference>
<comment type="catalytic activity">
    <reaction evidence="7">
        <text>(6R)-5,10-methenyltetrahydrofolate + H2O = (6R)-10-formyltetrahydrofolate + H(+)</text>
        <dbReference type="Rhea" id="RHEA:23700"/>
        <dbReference type="ChEBI" id="CHEBI:15377"/>
        <dbReference type="ChEBI" id="CHEBI:15378"/>
        <dbReference type="ChEBI" id="CHEBI:57455"/>
        <dbReference type="ChEBI" id="CHEBI:195366"/>
        <dbReference type="EC" id="3.5.4.9"/>
    </reaction>
</comment>
<dbReference type="GO" id="GO:0004488">
    <property type="term" value="F:methylenetetrahydrofolate dehydrogenase (NADP+) activity"/>
    <property type="evidence" value="ECO:0007669"/>
    <property type="project" value="InterPro"/>
</dbReference>
<dbReference type="FunFam" id="3.40.50.10860:FF:000005">
    <property type="entry name" value="C-1-tetrahydrofolate synthase, cytoplasmic, putative"/>
    <property type="match status" value="1"/>
</dbReference>
<dbReference type="EnsemblMetazoa" id="RPRC010041-RA">
    <property type="protein sequence ID" value="RPRC010041-PA"/>
    <property type="gene ID" value="RPRC010041"/>
</dbReference>
<dbReference type="InterPro" id="IPR020630">
    <property type="entry name" value="THF_DH/CycHdrlase_cat_dom"/>
</dbReference>
<evidence type="ECO:0000256" key="3">
    <source>
        <dbReference type="ARBA" id="ARBA00022563"/>
    </source>
</evidence>
<evidence type="ECO:0000313" key="10">
    <source>
        <dbReference type="EnsemblMetazoa" id="RPRC010041-PA"/>
    </source>
</evidence>
<dbReference type="PROSITE" id="PS00766">
    <property type="entry name" value="THF_DHG_CYH_1"/>
    <property type="match status" value="1"/>
</dbReference>
<comment type="subunit">
    <text evidence="1">Homodimer.</text>
</comment>
<keyword evidence="5" id="KW-0560">Oxidoreductase</keyword>
<dbReference type="EC" id="3.5.4.9" evidence="2"/>
<evidence type="ECO:0000256" key="6">
    <source>
        <dbReference type="ARBA" id="ARBA00023268"/>
    </source>
</evidence>
<dbReference type="InterPro" id="IPR020631">
    <property type="entry name" value="THF_DH/CycHdrlase_NAD-bd_dom"/>
</dbReference>
<protein>
    <recommendedName>
        <fullName evidence="2">methenyltetrahydrofolate cyclohydrolase</fullName>
        <ecNumber evidence="2">3.5.4.9</ecNumber>
    </recommendedName>
</protein>
<dbReference type="GO" id="GO:0035999">
    <property type="term" value="P:tetrahydrofolate interconversion"/>
    <property type="evidence" value="ECO:0007669"/>
    <property type="project" value="TreeGrafter"/>
</dbReference>
<name>T1I171_RHOPR</name>
<keyword evidence="6" id="KW-0511">Multifunctional enzyme</keyword>
<evidence type="ECO:0000256" key="2">
    <source>
        <dbReference type="ARBA" id="ARBA00012776"/>
    </source>
</evidence>
<keyword evidence="3" id="KW-0554">One-carbon metabolism</keyword>
<dbReference type="Gene3D" id="3.40.50.10860">
    <property type="entry name" value="Leucine Dehydrogenase, chain A, domain 1"/>
    <property type="match status" value="1"/>
</dbReference>
<dbReference type="InParanoid" id="T1I171"/>
<evidence type="ECO:0000259" key="9">
    <source>
        <dbReference type="Pfam" id="PF02882"/>
    </source>
</evidence>
<proteinExistence type="predicted"/>
<dbReference type="SUPFAM" id="SSF53223">
    <property type="entry name" value="Aminoacid dehydrogenase-like, N-terminal domain"/>
    <property type="match status" value="1"/>
</dbReference>
<feature type="domain" description="Tetrahydrofolate dehydrogenase/cyclohydrolase NAD(P)-binding" evidence="9">
    <location>
        <begin position="189"/>
        <end position="275"/>
    </location>
</feature>
<dbReference type="HOGENOM" id="CLU_034045_3_0_1"/>
<keyword evidence="4" id="KW-0378">Hydrolase</keyword>
<evidence type="ECO:0000313" key="11">
    <source>
        <dbReference type="Proteomes" id="UP000015103"/>
    </source>
</evidence>
<dbReference type="InterPro" id="IPR020867">
    <property type="entry name" value="THF_DH/CycHdrlase_CS"/>
</dbReference>
<dbReference type="SUPFAM" id="SSF51735">
    <property type="entry name" value="NAD(P)-binding Rossmann-fold domains"/>
    <property type="match status" value="1"/>
</dbReference>
<evidence type="ECO:0000256" key="5">
    <source>
        <dbReference type="ARBA" id="ARBA00023002"/>
    </source>
</evidence>
<dbReference type="eggNOG" id="KOG0089">
    <property type="taxonomic scope" value="Eukaryota"/>
</dbReference>
<sequence>MAKNSSVFLSVGAMKTLMKSESFRNKSTIILQFTRPFCNQLRLEMDLYRFQCKLIDGKHLANKVLNELKPNVTNWVEKKNLVPHLSVVMVEDNSSNESYVRMKCKAAKFVGITTEVYRVPKSTSQSEMLKLIDDLNHNLSVHGILIQLPLSAHMDLKELCKRILPNKDVDGFTPDSLGRLCLNEPSFVPCTALAVHHIVTSLGHHVKGIKTIGKKAVVCGRSKHVGLPIALLLHSSTKLGGIEGLNMTTTICHRHTPPEQFSSFIRKADVLVTAVAMEFGDEF</sequence>
<dbReference type="AlphaFoldDB" id="T1I171"/>
<dbReference type="GO" id="GO:0005829">
    <property type="term" value="C:cytosol"/>
    <property type="evidence" value="ECO:0007669"/>
    <property type="project" value="TreeGrafter"/>
</dbReference>
<dbReference type="Proteomes" id="UP000015103">
    <property type="component" value="Unassembled WGS sequence"/>
</dbReference>
<evidence type="ECO:0000256" key="7">
    <source>
        <dbReference type="ARBA" id="ARBA00036357"/>
    </source>
</evidence>
<dbReference type="EMBL" id="ACPB03016560">
    <property type="status" value="NOT_ANNOTATED_CDS"/>
    <property type="molecule type" value="Genomic_DNA"/>
</dbReference>
<accession>T1I171</accession>
<dbReference type="GO" id="GO:0004477">
    <property type="term" value="F:methenyltetrahydrofolate cyclohydrolase activity"/>
    <property type="evidence" value="ECO:0007669"/>
    <property type="project" value="UniProtKB-EC"/>
</dbReference>
<feature type="domain" description="Tetrahydrofolate dehydrogenase/cyclohydrolase catalytic" evidence="8">
    <location>
        <begin position="55"/>
        <end position="170"/>
    </location>
</feature>
<dbReference type="Pfam" id="PF02882">
    <property type="entry name" value="THF_DHG_CYH_C"/>
    <property type="match status" value="1"/>
</dbReference>
<evidence type="ECO:0000256" key="1">
    <source>
        <dbReference type="ARBA" id="ARBA00011738"/>
    </source>
</evidence>
<dbReference type="STRING" id="13249.T1I171"/>
<reference evidence="10" key="1">
    <citation type="submission" date="2015-05" db="UniProtKB">
        <authorList>
            <consortium name="EnsemblMetazoa"/>
        </authorList>
    </citation>
    <scope>IDENTIFICATION</scope>
</reference>
<dbReference type="InterPro" id="IPR046346">
    <property type="entry name" value="Aminoacid_DH-like_N_sf"/>
</dbReference>
<dbReference type="OMA" id="KANRCAK"/>
<dbReference type="PANTHER" id="PTHR48099:SF11">
    <property type="entry name" value="BIFUNCTIONAL METHYLENETETRAHYDROFOLATE DEHYDROGENASE_CYCLOHYDROLASE, MITOCHONDRIAL"/>
    <property type="match status" value="1"/>
</dbReference>
<keyword evidence="11" id="KW-1185">Reference proteome</keyword>
<dbReference type="InterPro" id="IPR000672">
    <property type="entry name" value="THF_DH/CycHdrlase"/>
</dbReference>
<dbReference type="Gene3D" id="3.40.50.720">
    <property type="entry name" value="NAD(P)-binding Rossmann-like Domain"/>
    <property type="match status" value="1"/>
</dbReference>
<dbReference type="PANTHER" id="PTHR48099">
    <property type="entry name" value="C-1-TETRAHYDROFOLATE SYNTHASE, CYTOPLASMIC-RELATED"/>
    <property type="match status" value="1"/>
</dbReference>
<dbReference type="Pfam" id="PF00763">
    <property type="entry name" value="THF_DHG_CYH"/>
    <property type="match status" value="1"/>
</dbReference>
<dbReference type="PRINTS" id="PR00085">
    <property type="entry name" value="THFDHDRGNASE"/>
</dbReference>
<evidence type="ECO:0000259" key="8">
    <source>
        <dbReference type="Pfam" id="PF00763"/>
    </source>
</evidence>